<keyword evidence="1" id="KW-0408">Iron</keyword>
<comment type="similarity">
    <text evidence="1">Belongs to the iron/ascorbate-dependent oxidoreductase family.</text>
</comment>
<name>A0A1R0GQV1_9FUNG</name>
<evidence type="ECO:0000313" key="3">
    <source>
        <dbReference type="EMBL" id="OLY79272.1"/>
    </source>
</evidence>
<dbReference type="Gene3D" id="2.60.120.330">
    <property type="entry name" value="B-lactam Antibiotic, Isopenicillin N Synthase, Chain"/>
    <property type="match status" value="1"/>
</dbReference>
<dbReference type="InterPro" id="IPR005123">
    <property type="entry name" value="Oxoglu/Fe-dep_dioxygenase_dom"/>
</dbReference>
<evidence type="ECO:0000259" key="2">
    <source>
        <dbReference type="PROSITE" id="PS51471"/>
    </source>
</evidence>
<dbReference type="STRING" id="133383.A0A1R0GQV1"/>
<dbReference type="Pfam" id="PF03171">
    <property type="entry name" value="2OG-FeII_Oxy"/>
    <property type="match status" value="1"/>
</dbReference>
<feature type="domain" description="Fe2OG dioxygenase" evidence="2">
    <location>
        <begin position="176"/>
        <end position="285"/>
    </location>
</feature>
<dbReference type="Proteomes" id="UP000187455">
    <property type="component" value="Unassembled WGS sequence"/>
</dbReference>
<dbReference type="Pfam" id="PF14226">
    <property type="entry name" value="DIOX_N"/>
    <property type="match status" value="1"/>
</dbReference>
<dbReference type="PROSITE" id="PS51471">
    <property type="entry name" value="FE2OG_OXY"/>
    <property type="match status" value="1"/>
</dbReference>
<organism evidence="3 4">
    <name type="scientific">Smittium mucronatum</name>
    <dbReference type="NCBI Taxonomy" id="133383"/>
    <lineage>
        <taxon>Eukaryota</taxon>
        <taxon>Fungi</taxon>
        <taxon>Fungi incertae sedis</taxon>
        <taxon>Zoopagomycota</taxon>
        <taxon>Kickxellomycotina</taxon>
        <taxon>Harpellomycetes</taxon>
        <taxon>Harpellales</taxon>
        <taxon>Legeriomycetaceae</taxon>
        <taxon>Smittium</taxon>
    </lineage>
</organism>
<keyword evidence="1" id="KW-0479">Metal-binding</keyword>
<dbReference type="EMBL" id="LSSL01004681">
    <property type="protein sequence ID" value="OLY79272.1"/>
    <property type="molecule type" value="Genomic_DNA"/>
</dbReference>
<keyword evidence="1" id="KW-0560">Oxidoreductase</keyword>
<dbReference type="InterPro" id="IPR026992">
    <property type="entry name" value="DIOX_N"/>
</dbReference>
<dbReference type="SUPFAM" id="SSF51197">
    <property type="entry name" value="Clavaminate synthase-like"/>
    <property type="match status" value="1"/>
</dbReference>
<dbReference type="PANTHER" id="PTHR47990">
    <property type="entry name" value="2-OXOGLUTARATE (2OG) AND FE(II)-DEPENDENT OXYGENASE SUPERFAMILY PROTEIN-RELATED"/>
    <property type="match status" value="1"/>
</dbReference>
<protein>
    <submittedName>
        <fullName evidence="3">Putative iron/ascorbate oxidoreductase</fullName>
    </submittedName>
</protein>
<comment type="caution">
    <text evidence="3">The sequence shown here is derived from an EMBL/GenBank/DDBJ whole genome shotgun (WGS) entry which is preliminary data.</text>
</comment>
<dbReference type="AlphaFoldDB" id="A0A1R0GQV1"/>
<dbReference type="OrthoDB" id="627829at2759"/>
<gene>
    <name evidence="3" type="ORF">AYI68_g6661</name>
</gene>
<accession>A0A1R0GQV1</accession>
<dbReference type="PRINTS" id="PR00682">
    <property type="entry name" value="IPNSYNTHASE"/>
</dbReference>
<evidence type="ECO:0000313" key="4">
    <source>
        <dbReference type="Proteomes" id="UP000187455"/>
    </source>
</evidence>
<dbReference type="InterPro" id="IPR027443">
    <property type="entry name" value="IPNS-like_sf"/>
</dbReference>
<sequence>MEKAADFTAIPVLDLNLINQGKEEQLLDEMRNALINVGFFYVKNHGVPQSLLDKTKESAIKFFDQPLEVKEKFDKIHSRSFYGYSKQGFETTKGKKDNREQYDFGDVVDIAPKTDDPEYYGLYAPFQYPTDDVVPGFKDTYEELLRNYNRLGMRLLEIVAKSLGLPYNVFDKYFEKNHQNRAKVIKYPSVSELDPLDGNQGVGPHKDQAFTLTLLYQADFLPGLQALNNKGEWIDVTPLPGTFVVNIGTGLEILTDGITKATIHRVNSPPAGMGPRYSIPYFLGVRLDEPFKVLDLPTELEYLRAKIKRTPEEEQFKQDFLNRLSTLMMENRVRSHPDVGYKHYPEIAKRMGIDENTKF</sequence>
<dbReference type="GO" id="GO:0016491">
    <property type="term" value="F:oxidoreductase activity"/>
    <property type="evidence" value="ECO:0007669"/>
    <property type="project" value="UniProtKB-KW"/>
</dbReference>
<evidence type="ECO:0000256" key="1">
    <source>
        <dbReference type="RuleBase" id="RU003682"/>
    </source>
</evidence>
<dbReference type="InterPro" id="IPR044861">
    <property type="entry name" value="IPNS-like_FE2OG_OXY"/>
</dbReference>
<reference evidence="3 4" key="1">
    <citation type="journal article" date="2016" name="Mol. Biol. Evol.">
        <title>Genome-Wide Survey of Gut Fungi (Harpellales) Reveals the First Horizontally Transferred Ubiquitin Gene from a Mosquito Host.</title>
        <authorList>
            <person name="Wang Y."/>
            <person name="White M.M."/>
            <person name="Kvist S."/>
            <person name="Moncalvo J.M."/>
        </authorList>
    </citation>
    <scope>NUCLEOTIDE SEQUENCE [LARGE SCALE GENOMIC DNA]</scope>
    <source>
        <strain evidence="3 4">ALG-7-W6</strain>
    </source>
</reference>
<proteinExistence type="inferred from homology"/>
<dbReference type="InterPro" id="IPR050231">
    <property type="entry name" value="Iron_ascorbate_oxido_reductase"/>
</dbReference>
<dbReference type="GO" id="GO:0046872">
    <property type="term" value="F:metal ion binding"/>
    <property type="evidence" value="ECO:0007669"/>
    <property type="project" value="UniProtKB-KW"/>
</dbReference>
<keyword evidence="4" id="KW-1185">Reference proteome</keyword>